<dbReference type="Pfam" id="PF13439">
    <property type="entry name" value="Glyco_transf_4"/>
    <property type="match status" value="1"/>
</dbReference>
<dbReference type="GO" id="GO:0016757">
    <property type="term" value="F:glycosyltransferase activity"/>
    <property type="evidence" value="ECO:0007669"/>
    <property type="project" value="InterPro"/>
</dbReference>
<keyword evidence="4" id="KW-1185">Reference proteome</keyword>
<protein>
    <submittedName>
        <fullName evidence="3">Group 1 glycosyl transferase</fullName>
    </submittedName>
</protein>
<dbReference type="PANTHER" id="PTHR12526">
    <property type="entry name" value="GLYCOSYLTRANSFERASE"/>
    <property type="match status" value="1"/>
</dbReference>
<dbReference type="SUPFAM" id="SSF53756">
    <property type="entry name" value="UDP-Glycosyltransferase/glycogen phosphorylase"/>
    <property type="match status" value="1"/>
</dbReference>
<dbReference type="Proteomes" id="UP000367825">
    <property type="component" value="Unassembled WGS sequence"/>
</dbReference>
<dbReference type="PANTHER" id="PTHR12526:SF627">
    <property type="entry name" value="D-RHAMNOSYLTRANSFERASE WBPZ"/>
    <property type="match status" value="1"/>
</dbReference>
<dbReference type="InterPro" id="IPR028098">
    <property type="entry name" value="Glyco_trans_4-like_N"/>
</dbReference>
<evidence type="ECO:0000313" key="4">
    <source>
        <dbReference type="Proteomes" id="UP000367825"/>
    </source>
</evidence>
<evidence type="ECO:0000313" key="3">
    <source>
        <dbReference type="EMBL" id="VVE02925.1"/>
    </source>
</evidence>
<gene>
    <name evidence="3" type="ORF">PNO31109_02213</name>
</gene>
<dbReference type="EMBL" id="CABPSC010000007">
    <property type="protein sequence ID" value="VVE02925.1"/>
    <property type="molecule type" value="Genomic_DNA"/>
</dbReference>
<dbReference type="AlphaFoldDB" id="A0A5E4UVG4"/>
<dbReference type="Gene3D" id="3.40.50.2000">
    <property type="entry name" value="Glycogen Phosphorylase B"/>
    <property type="match status" value="2"/>
</dbReference>
<reference evidence="3 4" key="1">
    <citation type="submission" date="2019-08" db="EMBL/GenBank/DDBJ databases">
        <authorList>
            <person name="Peeters C."/>
        </authorList>
    </citation>
    <scope>NUCLEOTIDE SEQUENCE [LARGE SCALE GENOMIC DNA]</scope>
    <source>
        <strain evidence="3 4">LMG 31109</strain>
    </source>
</reference>
<feature type="domain" description="Glycosyl transferase family 1" evidence="1">
    <location>
        <begin position="193"/>
        <end position="345"/>
    </location>
</feature>
<keyword evidence="3" id="KW-0808">Transferase</keyword>
<dbReference type="Pfam" id="PF00534">
    <property type="entry name" value="Glycos_transf_1"/>
    <property type="match status" value="1"/>
</dbReference>
<dbReference type="OrthoDB" id="9802525at2"/>
<dbReference type="RefSeq" id="WP_150555579.1">
    <property type="nucleotide sequence ID" value="NZ_CABPSC010000007.1"/>
</dbReference>
<dbReference type="CDD" id="cd03795">
    <property type="entry name" value="GT4_WfcD-like"/>
    <property type="match status" value="1"/>
</dbReference>
<dbReference type="InterPro" id="IPR001296">
    <property type="entry name" value="Glyco_trans_1"/>
</dbReference>
<accession>A0A5E4UVG4</accession>
<proteinExistence type="predicted"/>
<evidence type="ECO:0000259" key="2">
    <source>
        <dbReference type="Pfam" id="PF13439"/>
    </source>
</evidence>
<name>A0A5E4UVG4_9BURK</name>
<evidence type="ECO:0000259" key="1">
    <source>
        <dbReference type="Pfam" id="PF00534"/>
    </source>
</evidence>
<feature type="domain" description="Glycosyltransferase subfamily 4-like N-terminal" evidence="2">
    <location>
        <begin position="15"/>
        <end position="174"/>
    </location>
</feature>
<organism evidence="3 4">
    <name type="scientific">Pandoraea nosoerga</name>
    <dbReference type="NCBI Taxonomy" id="2508296"/>
    <lineage>
        <taxon>Bacteria</taxon>
        <taxon>Pseudomonadati</taxon>
        <taxon>Pseudomonadota</taxon>
        <taxon>Betaproteobacteria</taxon>
        <taxon>Burkholderiales</taxon>
        <taxon>Burkholderiaceae</taxon>
        <taxon>Pandoraea</taxon>
    </lineage>
</organism>
<sequence length="368" mass="40587">MNILQFYKTAYPDTFGGVEQVIHQIAIGCTRVGTRNNVLTIAPPGAPVGSDTVAGYTLYRARRNFEIASNTVSVSAIGDLHELAKSADIVHYHFPWPFMDVAHALARHRKPTVVTYHSDIVRQKALLQLYRPLQHWFLGSVDKIVATSPNYALTSPGLQRFKDKVAIIPFGLDESTYQPPDDATLARWLACLGPRFFLFVGVLRYYKGVEYLIEAARGTDCQIVIVGDGPLRPSLEASARGLANIKFLGALSESDKNALLRLCSGFVFPSHIRSEAFGISLLEAAMHGKPMISAEIGTGTTFINVAEQTGIVVPPANVNALRAALVRLWQAPAERERMGHAARERFLDLFTSNRMIGSYLDLYRSLLT</sequence>